<name>A0A2S2DYI5_9BACT</name>
<gene>
    <name evidence="1" type="ORF">HME7025_02263</name>
</gene>
<reference evidence="2" key="1">
    <citation type="submission" date="2018-05" db="EMBL/GenBank/DDBJ databases">
        <title>Pseudarcicella sp. HME7025 Genome sequencing and assembly.</title>
        <authorList>
            <person name="Kim H."/>
            <person name="Kang H."/>
            <person name="Joh K."/>
        </authorList>
    </citation>
    <scope>NUCLEOTIDE SEQUENCE [LARGE SCALE GENOMIC DNA]</scope>
    <source>
        <strain evidence="2">HME7025</strain>
    </source>
</reference>
<dbReference type="OrthoDB" id="2599194at2"/>
<dbReference type="KEGG" id="psez:HME7025_02263"/>
<protein>
    <recommendedName>
        <fullName evidence="3">DUF1569 domain-containing protein</fullName>
    </recommendedName>
</protein>
<sequence>MPFPSIFESETSQQLYTRIDALHPDSSALWGKMNVAQMLAHLCVPYEQIKGENTQPVPWHLKLILKLFVKKSLTNDVPYQKNLPTAPSFLKVNPHDFEKEKTRLKNYIQDIEKMGAENLCQRPSLSLGILNETEWNNMLYKHLDHHLKQFGV</sequence>
<dbReference type="AlphaFoldDB" id="A0A2S2DYI5"/>
<dbReference type="RefSeq" id="WP_109324093.1">
    <property type="nucleotide sequence ID" value="NZ_CP029346.1"/>
</dbReference>
<proteinExistence type="predicted"/>
<dbReference type="Proteomes" id="UP000245468">
    <property type="component" value="Chromosome"/>
</dbReference>
<dbReference type="EMBL" id="CP029346">
    <property type="protein sequence ID" value="AWL10110.1"/>
    <property type="molecule type" value="Genomic_DNA"/>
</dbReference>
<keyword evidence="2" id="KW-1185">Reference proteome</keyword>
<evidence type="ECO:0000313" key="2">
    <source>
        <dbReference type="Proteomes" id="UP000245468"/>
    </source>
</evidence>
<evidence type="ECO:0000313" key="1">
    <source>
        <dbReference type="EMBL" id="AWL10110.1"/>
    </source>
</evidence>
<dbReference type="Pfam" id="PF07606">
    <property type="entry name" value="DUF1569"/>
    <property type="match status" value="1"/>
</dbReference>
<organism evidence="1 2">
    <name type="scientific">Aquirufa nivalisilvae</name>
    <dbReference type="NCBI Taxonomy" id="2516557"/>
    <lineage>
        <taxon>Bacteria</taxon>
        <taxon>Pseudomonadati</taxon>
        <taxon>Bacteroidota</taxon>
        <taxon>Cytophagia</taxon>
        <taxon>Cytophagales</taxon>
        <taxon>Flectobacillaceae</taxon>
        <taxon>Aquirufa</taxon>
    </lineage>
</organism>
<accession>A0A2S2DYI5</accession>
<dbReference type="InterPro" id="IPR011463">
    <property type="entry name" value="DUF1569"/>
</dbReference>
<evidence type="ECO:0008006" key="3">
    <source>
        <dbReference type="Google" id="ProtNLM"/>
    </source>
</evidence>